<dbReference type="HOGENOM" id="CLU_846183_0_0_1"/>
<dbReference type="EnsemblPlants" id="ORGLA08G0122200.1">
    <property type="protein sequence ID" value="ORGLA08G0122200.1"/>
    <property type="gene ID" value="ORGLA08G0122200"/>
</dbReference>
<feature type="region of interest" description="Disordered" evidence="1">
    <location>
        <begin position="263"/>
        <end position="297"/>
    </location>
</feature>
<dbReference type="Proteomes" id="UP000007306">
    <property type="component" value="Chromosome 8"/>
</dbReference>
<reference evidence="2 3" key="2">
    <citation type="submission" date="2018-04" db="EMBL/GenBank/DDBJ databases">
        <title>OglaRS2 (Oryza glaberrima Reference Sequence Version 2).</title>
        <authorList>
            <person name="Zhang J."/>
            <person name="Kudrna D."/>
            <person name="Lee S."/>
            <person name="Talag J."/>
            <person name="Rajasekar S."/>
            <person name="Wing R.A."/>
        </authorList>
    </citation>
    <scope>NUCLEOTIDE SEQUENCE [LARGE SCALE GENOMIC DNA]</scope>
    <source>
        <strain evidence="2 3">cv. IRGC 96717</strain>
    </source>
</reference>
<dbReference type="Gramene" id="ORGLA08G0122200.1">
    <property type="protein sequence ID" value="ORGLA08G0122200.1"/>
    <property type="gene ID" value="ORGLA08G0122200"/>
</dbReference>
<name>I1QIH1_ORYGL</name>
<feature type="compositionally biased region" description="Low complexity" evidence="1">
    <location>
        <begin position="263"/>
        <end position="273"/>
    </location>
</feature>
<organism evidence="2 3">
    <name type="scientific">Oryza glaberrima</name>
    <name type="common">African rice</name>
    <dbReference type="NCBI Taxonomy" id="4538"/>
    <lineage>
        <taxon>Eukaryota</taxon>
        <taxon>Viridiplantae</taxon>
        <taxon>Streptophyta</taxon>
        <taxon>Embryophyta</taxon>
        <taxon>Tracheophyta</taxon>
        <taxon>Spermatophyta</taxon>
        <taxon>Magnoliopsida</taxon>
        <taxon>Liliopsida</taxon>
        <taxon>Poales</taxon>
        <taxon>Poaceae</taxon>
        <taxon>BOP clade</taxon>
        <taxon>Oryzoideae</taxon>
        <taxon>Oryzeae</taxon>
        <taxon>Oryzinae</taxon>
        <taxon>Oryza</taxon>
    </lineage>
</organism>
<dbReference type="AlphaFoldDB" id="I1QIH1"/>
<protein>
    <submittedName>
        <fullName evidence="2">Uncharacterized protein</fullName>
    </submittedName>
</protein>
<evidence type="ECO:0000313" key="2">
    <source>
        <dbReference type="EnsemblPlants" id="ORGLA08G0122200.1"/>
    </source>
</evidence>
<evidence type="ECO:0000256" key="1">
    <source>
        <dbReference type="SAM" id="MobiDB-lite"/>
    </source>
</evidence>
<keyword evidence="3" id="KW-1185">Reference proteome</keyword>
<sequence>MAAVEVTARSAPRNGGEVTGGGVYCWRSTAVPGGAAAGEVKLDILIKQSKMEYIWSSTMVLPRRGRQLAGRPAATPPSTIRRYGADDEAAPASAWVRLRTDMRRCSLRSSLNCRMNRSALAFTSAFPSTSANARLPFAASLLFLGLSSAVAAAATSPAVAAAAAAACGGGGRTAATAGCACASSNPMGFSSAASAFPDAAGDVGGPTVMSSSCTPEIAWTKEKAEKDRSRSMTMDDALRVSLRLVDDGGGGGACSCARDDTATAPTTTVNRTNHAAPGLSHGGSGHHHNDGDDDDSTAAIDLVTHSHYTPVFAFLQLQRSARPRNLCIL</sequence>
<proteinExistence type="predicted"/>
<accession>I1QIH1</accession>
<reference evidence="2" key="1">
    <citation type="submission" date="2015-06" db="UniProtKB">
        <authorList>
            <consortium name="EnsemblPlants"/>
        </authorList>
    </citation>
    <scope>IDENTIFICATION</scope>
</reference>
<evidence type="ECO:0000313" key="3">
    <source>
        <dbReference type="Proteomes" id="UP000007306"/>
    </source>
</evidence>